<name>A0ABT9AD02_9BACT</name>
<feature type="compositionally biased region" description="Basic residues" evidence="1">
    <location>
        <begin position="46"/>
        <end position="71"/>
    </location>
</feature>
<reference evidence="3" key="1">
    <citation type="submission" date="2023-07" db="EMBL/GenBank/DDBJ databases">
        <authorList>
            <person name="Kim M.K."/>
        </authorList>
    </citation>
    <scope>NUCLEOTIDE SEQUENCE</scope>
    <source>
        <strain evidence="3">M29</strain>
    </source>
</reference>
<evidence type="ECO:0000313" key="4">
    <source>
        <dbReference type="Proteomes" id="UP001167796"/>
    </source>
</evidence>
<proteinExistence type="predicted"/>
<dbReference type="EMBL" id="JAUQSX010000006">
    <property type="protein sequence ID" value="MDO7847292.1"/>
    <property type="molecule type" value="Genomic_DNA"/>
</dbReference>
<dbReference type="RefSeq" id="WP_305011971.1">
    <property type="nucleotide sequence ID" value="NZ_JAUQSX010000006.1"/>
</dbReference>
<organism evidence="3 4">
    <name type="scientific">Hymenobacter mellowenesis</name>
    <dbReference type="NCBI Taxonomy" id="3063995"/>
    <lineage>
        <taxon>Bacteria</taxon>
        <taxon>Pseudomonadati</taxon>
        <taxon>Bacteroidota</taxon>
        <taxon>Cytophagia</taxon>
        <taxon>Cytophagales</taxon>
        <taxon>Hymenobacteraceae</taxon>
        <taxon>Hymenobacter</taxon>
    </lineage>
</organism>
<accession>A0ABT9AD02</accession>
<keyword evidence="4" id="KW-1185">Reference proteome</keyword>
<feature type="compositionally biased region" description="Basic and acidic residues" evidence="1">
    <location>
        <begin position="91"/>
        <end position="103"/>
    </location>
</feature>
<dbReference type="Proteomes" id="UP001167796">
    <property type="component" value="Unassembled WGS sequence"/>
</dbReference>
<evidence type="ECO:0000256" key="1">
    <source>
        <dbReference type="SAM" id="MobiDB-lite"/>
    </source>
</evidence>
<sequence>MQKALLLLLASVLLVLISLGPASAQSFHRFGHANRSHTKKAEHSNKHVKHRDKKKVKKKKPENDKSRRRKEAKLQKERRAEGGSVPSEAVEPEKAAEPGKKEE</sequence>
<evidence type="ECO:0000313" key="3">
    <source>
        <dbReference type="EMBL" id="MDO7847292.1"/>
    </source>
</evidence>
<feature type="region of interest" description="Disordered" evidence="1">
    <location>
        <begin position="30"/>
        <end position="103"/>
    </location>
</feature>
<feature type="signal peptide" evidence="2">
    <location>
        <begin position="1"/>
        <end position="24"/>
    </location>
</feature>
<feature type="chain" id="PRO_5045293611" evidence="2">
    <location>
        <begin position="25"/>
        <end position="103"/>
    </location>
</feature>
<comment type="caution">
    <text evidence="3">The sequence shown here is derived from an EMBL/GenBank/DDBJ whole genome shotgun (WGS) entry which is preliminary data.</text>
</comment>
<gene>
    <name evidence="3" type="ORF">Q5H92_13045</name>
</gene>
<protein>
    <submittedName>
        <fullName evidence="3">Uncharacterized protein</fullName>
    </submittedName>
</protein>
<feature type="compositionally biased region" description="Basic and acidic residues" evidence="1">
    <location>
        <begin position="72"/>
        <end position="81"/>
    </location>
</feature>
<keyword evidence="2" id="KW-0732">Signal</keyword>
<evidence type="ECO:0000256" key="2">
    <source>
        <dbReference type="SAM" id="SignalP"/>
    </source>
</evidence>